<dbReference type="Proteomes" id="UP000824165">
    <property type="component" value="Unassembled WGS sequence"/>
</dbReference>
<dbReference type="PANTHER" id="PTHR42720">
    <property type="entry name" value="GLYCEROL-3-PHOSPHATE DEHYDROGENASE"/>
    <property type="match status" value="1"/>
</dbReference>
<feature type="domain" description="BFD-like [2Fe-2S]-binding" evidence="2">
    <location>
        <begin position="396"/>
        <end position="449"/>
    </location>
</feature>
<evidence type="ECO:0000259" key="2">
    <source>
        <dbReference type="Pfam" id="PF04324"/>
    </source>
</evidence>
<dbReference type="PANTHER" id="PTHR42720:SF1">
    <property type="entry name" value="GLYCEROL 3-PHOSPHATE OXIDASE"/>
    <property type="match status" value="1"/>
</dbReference>
<dbReference type="InterPro" id="IPR007419">
    <property type="entry name" value="BFD-like_2Fe2S-bd_dom"/>
</dbReference>
<dbReference type="AlphaFoldDB" id="A0A9D1H5Y5"/>
<dbReference type="Pfam" id="PF04324">
    <property type="entry name" value="Fer2_BFD"/>
    <property type="match status" value="1"/>
</dbReference>
<evidence type="ECO:0000259" key="1">
    <source>
        <dbReference type="Pfam" id="PF01266"/>
    </source>
</evidence>
<dbReference type="SUPFAM" id="SSF54373">
    <property type="entry name" value="FAD-linked reductases, C-terminal domain"/>
    <property type="match status" value="1"/>
</dbReference>
<dbReference type="Gene3D" id="3.30.9.10">
    <property type="entry name" value="D-Amino Acid Oxidase, subunit A, domain 2"/>
    <property type="match status" value="1"/>
</dbReference>
<sequence>MYDIAIIGGGVVGALTARRLSAYKLTICVLEKENDAAAGVSKANSAIVHAGFDAEPGTLKARLNVRGSQLFKELASELNVKYRQNGSLVVGFNESDRLALGELYGRGIKNGVPGMELLDGKELRRREPAVSEAAVCALYAPSGAITCPYELTIAALGNAMDNGAEFIRNFEVKRICDAGEYFEISSPGKTVKARFLVNAAGLYSDSVAALAGAADFKIHPRRGEYMLLDKACGEIVSHTIFGVPQKSGKGVLVTPTVDGNILLGPTSEETDDKCDTSTTAEGLQKVRESASRLVKNIPFGKVITSFCGIRAAGNTGDFIINAPRRRFINAAGIESPGLSASPAIAEYIEGLLKKQGLKLEKNPDFNPARPSAHRFREASNEEKNWLIAKCPSYGKIICRCEGISEGEITDAIRTNPGARDLDGIKRRTRAQMGRCQGGFCTPSIMEILSRELGIPYEEITKSGEGSRLAAEVLK</sequence>
<name>A0A9D1H5Y5_9FIRM</name>
<protein>
    <submittedName>
        <fullName evidence="3">NAD(P)/FAD-dependent oxidoreductase</fullName>
    </submittedName>
</protein>
<dbReference type="InterPro" id="IPR041854">
    <property type="entry name" value="BFD-like_2Fe2S-bd_dom_sf"/>
</dbReference>
<gene>
    <name evidence="3" type="ORF">IAA60_08050</name>
</gene>
<dbReference type="Pfam" id="PF01266">
    <property type="entry name" value="DAO"/>
    <property type="match status" value="1"/>
</dbReference>
<dbReference type="InterPro" id="IPR036188">
    <property type="entry name" value="FAD/NAD-bd_sf"/>
</dbReference>
<evidence type="ECO:0000313" key="4">
    <source>
        <dbReference type="Proteomes" id="UP000824165"/>
    </source>
</evidence>
<dbReference type="EMBL" id="DVLU01000083">
    <property type="protein sequence ID" value="HIT85839.1"/>
    <property type="molecule type" value="Genomic_DNA"/>
</dbReference>
<reference evidence="3" key="1">
    <citation type="submission" date="2020-10" db="EMBL/GenBank/DDBJ databases">
        <authorList>
            <person name="Gilroy R."/>
        </authorList>
    </citation>
    <scope>NUCLEOTIDE SEQUENCE</scope>
    <source>
        <strain evidence="3">CHK181-108</strain>
    </source>
</reference>
<organism evidence="3 4">
    <name type="scientific">Candidatus Ornithomonoglobus intestinigallinarum</name>
    <dbReference type="NCBI Taxonomy" id="2840894"/>
    <lineage>
        <taxon>Bacteria</taxon>
        <taxon>Bacillati</taxon>
        <taxon>Bacillota</taxon>
        <taxon>Clostridia</taxon>
        <taxon>Candidatus Ornithomonoglobus</taxon>
    </lineage>
</organism>
<feature type="domain" description="FAD dependent oxidoreductase" evidence="1">
    <location>
        <begin position="3"/>
        <end position="348"/>
    </location>
</feature>
<comment type="caution">
    <text evidence="3">The sequence shown here is derived from an EMBL/GenBank/DDBJ whole genome shotgun (WGS) entry which is preliminary data.</text>
</comment>
<dbReference type="CDD" id="cd19946">
    <property type="entry name" value="GlpA-like_Fer2_BFD-like"/>
    <property type="match status" value="1"/>
</dbReference>
<dbReference type="InterPro" id="IPR006076">
    <property type="entry name" value="FAD-dep_OxRdtase"/>
</dbReference>
<reference evidence="3" key="2">
    <citation type="journal article" date="2021" name="PeerJ">
        <title>Extensive microbial diversity within the chicken gut microbiome revealed by metagenomics and culture.</title>
        <authorList>
            <person name="Gilroy R."/>
            <person name="Ravi A."/>
            <person name="Getino M."/>
            <person name="Pursley I."/>
            <person name="Horton D.L."/>
            <person name="Alikhan N.F."/>
            <person name="Baker D."/>
            <person name="Gharbi K."/>
            <person name="Hall N."/>
            <person name="Watson M."/>
            <person name="Adriaenssens E.M."/>
            <person name="Foster-Nyarko E."/>
            <person name="Jarju S."/>
            <person name="Secka A."/>
            <person name="Antonio M."/>
            <person name="Oren A."/>
            <person name="Chaudhuri R.R."/>
            <person name="La Ragione R."/>
            <person name="Hildebrand F."/>
            <person name="Pallen M.J."/>
        </authorList>
    </citation>
    <scope>NUCLEOTIDE SEQUENCE</scope>
    <source>
        <strain evidence="3">CHK181-108</strain>
    </source>
</reference>
<dbReference type="InterPro" id="IPR052745">
    <property type="entry name" value="G3P_Oxidase/Oxidoreductase"/>
</dbReference>
<dbReference type="Gene3D" id="1.10.10.1100">
    <property type="entry name" value="BFD-like [2Fe-2S]-binding domain"/>
    <property type="match status" value="1"/>
</dbReference>
<dbReference type="SUPFAM" id="SSF51905">
    <property type="entry name" value="FAD/NAD(P)-binding domain"/>
    <property type="match status" value="1"/>
</dbReference>
<evidence type="ECO:0000313" key="3">
    <source>
        <dbReference type="EMBL" id="HIT85839.1"/>
    </source>
</evidence>
<dbReference type="Gene3D" id="3.50.50.60">
    <property type="entry name" value="FAD/NAD(P)-binding domain"/>
    <property type="match status" value="1"/>
</dbReference>
<proteinExistence type="predicted"/>
<accession>A0A9D1H5Y5</accession>